<protein>
    <submittedName>
        <fullName evidence="2">TIGR04388 family protein</fullName>
    </submittedName>
</protein>
<dbReference type="NCBIfam" id="TIGR04388">
    <property type="entry name" value="Lepto_longest"/>
    <property type="match status" value="1"/>
</dbReference>
<organism evidence="2 3">
    <name type="scientific">Leptospira bouyouniensis</name>
    <dbReference type="NCBI Taxonomy" id="2484911"/>
    <lineage>
        <taxon>Bacteria</taxon>
        <taxon>Pseudomonadati</taxon>
        <taxon>Spirochaetota</taxon>
        <taxon>Spirochaetia</taxon>
        <taxon>Leptospirales</taxon>
        <taxon>Leptospiraceae</taxon>
        <taxon>Leptospira</taxon>
    </lineage>
</organism>
<evidence type="ECO:0000313" key="2">
    <source>
        <dbReference type="EMBL" id="TGK51718.1"/>
    </source>
</evidence>
<name>A0ABY2L9W5_9LEPT</name>
<comment type="caution">
    <text evidence="2">The sequence shown here is derived from an EMBL/GenBank/DDBJ whole genome shotgun (WGS) entry which is preliminary data.</text>
</comment>
<feature type="non-terminal residue" evidence="2">
    <location>
        <position position="633"/>
    </location>
</feature>
<dbReference type="RefSeq" id="WP_135753562.1">
    <property type="nucleotide sequence ID" value="NZ_RQFD01000006.1"/>
</dbReference>
<gene>
    <name evidence="2" type="ORF">EHQ10_05875</name>
</gene>
<keyword evidence="3" id="KW-1185">Reference proteome</keyword>
<dbReference type="EMBL" id="RQFD01000006">
    <property type="protein sequence ID" value="TGK51718.1"/>
    <property type="molecule type" value="Genomic_DNA"/>
</dbReference>
<proteinExistence type="predicted"/>
<reference evidence="3" key="1">
    <citation type="journal article" date="2019" name="PLoS Negl. Trop. Dis.">
        <title>Revisiting the worldwide diversity of Leptospira species in the environment.</title>
        <authorList>
            <person name="Vincent A.T."/>
            <person name="Schiettekatte O."/>
            <person name="Bourhy P."/>
            <person name="Veyrier F.J."/>
            <person name="Picardeau M."/>
        </authorList>
    </citation>
    <scope>NUCLEOTIDE SEQUENCE [LARGE SCALE GENOMIC DNA]</scope>
    <source>
        <strain evidence="3">201800295</strain>
    </source>
</reference>
<evidence type="ECO:0000313" key="3">
    <source>
        <dbReference type="Proteomes" id="UP000297617"/>
    </source>
</evidence>
<keyword evidence="1" id="KW-0175">Coiled coil</keyword>
<feature type="coiled-coil region" evidence="1">
    <location>
        <begin position="551"/>
        <end position="578"/>
    </location>
</feature>
<feature type="coiled-coil region" evidence="1">
    <location>
        <begin position="100"/>
        <end position="142"/>
    </location>
</feature>
<dbReference type="Proteomes" id="UP000297617">
    <property type="component" value="Unassembled WGS sequence"/>
</dbReference>
<sequence>MAWLYISKSQGNLALEGKAFAFWTAARAIPPYVAWTHYFQMGALQAGLLYEVKDKNQEALATHWNGTTSSLGNQLSLFTDQIAPAIANWEAQVKSYNDFYTAWQAEADQLEADAEAQYEQSLANLEKEKTAWLIAMEKERNDGMTQWTNLYQQAGQMQNQSDYVNFVNNANATVTRVGTGDIATNTGSIVSKFDNAIDQLSQRKFDVEPPAPQSFTATPAAEEGKFFAGGSSGGFSGLGGAVRSIQENFLKGTTNYIENKLGSVFGVGSFSPVSGSGGSYSILGAASEKKVDTTLSVNGKDVFNHFQETTNGVYQYAQILSVNENNENMQRMEQQKLINQNAYVVNWDARTEGSLSTTNQSYLDQMNSFQCNRGCSDYQAAFQARFQSEIEELKRQGLEYMNGKLVKSLTLEEKILVGQVDYQSLTDDQKKDFGKCFANPSEGSCGQLLVKEFDYSINEVSNVATLTKRISDGSIAGKDTNGYYSGKKDEVRHISLTNLAMVNAPAGKGLFDVWGEADWQSFVDASSNALNDFYKNLSSDGKKLADATTSIRKTEAANEKAFQERKTAQEKNDSLIQELALAYFTGGAAGVQASIKGKIEDHINMELAKAWISATGGSEEDLQMASQLIEFMR</sequence>
<dbReference type="InterPro" id="IPR030885">
    <property type="entry name" value="Lepto_longest"/>
</dbReference>
<accession>A0ABY2L9W5</accession>
<evidence type="ECO:0000256" key="1">
    <source>
        <dbReference type="SAM" id="Coils"/>
    </source>
</evidence>